<dbReference type="Pfam" id="PF04883">
    <property type="entry name" value="HK97-gp10_like"/>
    <property type="match status" value="1"/>
</dbReference>
<proteinExistence type="predicted"/>
<keyword evidence="2" id="KW-1185">Reference proteome</keyword>
<dbReference type="EMBL" id="VUNA01000001">
    <property type="protein sequence ID" value="MST69776.1"/>
    <property type="molecule type" value="Genomic_DNA"/>
</dbReference>
<dbReference type="RefSeq" id="WP_154553338.1">
    <property type="nucleotide sequence ID" value="NZ_VUNA01000001.1"/>
</dbReference>
<organism evidence="1 2">
    <name type="scientific">Mogibacterium kristiansenii</name>
    <dbReference type="NCBI Taxonomy" id="2606708"/>
    <lineage>
        <taxon>Bacteria</taxon>
        <taxon>Bacillati</taxon>
        <taxon>Bacillota</taxon>
        <taxon>Clostridia</taxon>
        <taxon>Peptostreptococcales</taxon>
        <taxon>Anaerovoracaceae</taxon>
        <taxon>Mogibacterium</taxon>
    </lineage>
</organism>
<comment type="caution">
    <text evidence="1">The sequence shown here is derived from an EMBL/GenBank/DDBJ whole genome shotgun (WGS) entry which is preliminary data.</text>
</comment>
<dbReference type="InterPro" id="IPR010064">
    <property type="entry name" value="HK97-gp10_tail"/>
</dbReference>
<name>A0A6N7XIL5_9FIRM</name>
<evidence type="ECO:0000313" key="2">
    <source>
        <dbReference type="Proteomes" id="UP000469424"/>
    </source>
</evidence>
<dbReference type="AlphaFoldDB" id="A0A6N7XIL5"/>
<sequence length="126" mass="13916">MATDRCRIDQMAHVIMEGLQEYADIATEDMKAAVKKAGNKAKREVQAGAPVKTGKYKKSWAVKTTKENANAMEVTVHSKNRYQLAHLLEFGHAKRGGGRTRAFPHIAPAEEAAAELLEKEVEKALK</sequence>
<gene>
    <name evidence="1" type="ORF">FYJ65_00210</name>
</gene>
<protein>
    <submittedName>
        <fullName evidence="1">HK97 gp10 family phage protein</fullName>
    </submittedName>
</protein>
<dbReference type="Proteomes" id="UP000469424">
    <property type="component" value="Unassembled WGS sequence"/>
</dbReference>
<reference evidence="1 2" key="1">
    <citation type="submission" date="2019-08" db="EMBL/GenBank/DDBJ databases">
        <title>In-depth cultivation of the pig gut microbiome towards novel bacterial diversity and tailored functional studies.</title>
        <authorList>
            <person name="Wylensek D."/>
            <person name="Hitch T.C.A."/>
            <person name="Clavel T."/>
        </authorList>
    </citation>
    <scope>NUCLEOTIDE SEQUENCE [LARGE SCALE GENOMIC DNA]</scope>
    <source>
        <strain evidence="1 2">WCA-MUC-591-APC-4B</strain>
    </source>
</reference>
<evidence type="ECO:0000313" key="1">
    <source>
        <dbReference type="EMBL" id="MST69776.1"/>
    </source>
</evidence>
<accession>A0A6N7XIL5</accession>